<evidence type="ECO:0000313" key="2">
    <source>
        <dbReference type="Proteomes" id="UP000250043"/>
    </source>
</evidence>
<keyword evidence="2" id="KW-1185">Reference proteome</keyword>
<dbReference type="EMBL" id="KV722341">
    <property type="protein sequence ID" value="OCH94723.1"/>
    <property type="molecule type" value="Genomic_DNA"/>
</dbReference>
<dbReference type="OrthoDB" id="3315849at2759"/>
<protein>
    <submittedName>
        <fullName evidence="1">Uncharacterized protein</fullName>
    </submittedName>
</protein>
<dbReference type="AlphaFoldDB" id="A0A8E2DS28"/>
<proteinExistence type="predicted"/>
<accession>A0A8E2DS28</accession>
<evidence type="ECO:0000313" key="1">
    <source>
        <dbReference type="EMBL" id="OCH94723.1"/>
    </source>
</evidence>
<dbReference type="Proteomes" id="UP000250043">
    <property type="component" value="Unassembled WGS sequence"/>
</dbReference>
<name>A0A8E2DS28_9APHY</name>
<reference evidence="1 2" key="1">
    <citation type="submission" date="2016-07" db="EMBL/GenBank/DDBJ databases">
        <title>Draft genome of the white-rot fungus Obba rivulosa 3A-2.</title>
        <authorList>
            <consortium name="DOE Joint Genome Institute"/>
            <person name="Miettinen O."/>
            <person name="Riley R."/>
            <person name="Acob R."/>
            <person name="Barry K."/>
            <person name="Cullen D."/>
            <person name="De Vries R."/>
            <person name="Hainaut M."/>
            <person name="Hatakka A."/>
            <person name="Henrissat B."/>
            <person name="Hilden K."/>
            <person name="Kuo R."/>
            <person name="Labutti K."/>
            <person name="Lipzen A."/>
            <person name="Makela M.R."/>
            <person name="Sandor L."/>
            <person name="Spatafora J.W."/>
            <person name="Grigoriev I.V."/>
            <person name="Hibbett D.S."/>
        </authorList>
    </citation>
    <scope>NUCLEOTIDE SEQUENCE [LARGE SCALE GENOMIC DNA]</scope>
    <source>
        <strain evidence="1 2">3A-2</strain>
    </source>
</reference>
<sequence>MHHTYLTCLATNRPHTHTCHARPISRRGCRAQDQHFRARAAWKLTTLLSRSPSGSEIANSLRYSFARRRSMIVTPSSIPQFAAHGTRRHITTFAFKPQIPYGRKRQKAAFVEDCVRKHAAQPGGPDSKGAHGCICSTERRSKPLLENHVKVEFMNKKDVLVATERVLVPWDEHQETLRKAGDASGTNTTKN</sequence>
<organism evidence="1 2">
    <name type="scientific">Obba rivulosa</name>
    <dbReference type="NCBI Taxonomy" id="1052685"/>
    <lineage>
        <taxon>Eukaryota</taxon>
        <taxon>Fungi</taxon>
        <taxon>Dikarya</taxon>
        <taxon>Basidiomycota</taxon>
        <taxon>Agaricomycotina</taxon>
        <taxon>Agaricomycetes</taxon>
        <taxon>Polyporales</taxon>
        <taxon>Gelatoporiaceae</taxon>
        <taxon>Obba</taxon>
    </lineage>
</organism>
<gene>
    <name evidence="1" type="ORF">OBBRIDRAFT_76536</name>
</gene>